<evidence type="ECO:0000256" key="18">
    <source>
        <dbReference type="ARBA" id="ARBA00022786"/>
    </source>
</evidence>
<dbReference type="GO" id="GO:0046872">
    <property type="term" value="F:metal ion binding"/>
    <property type="evidence" value="ECO:0007669"/>
    <property type="project" value="UniProtKB-KW"/>
</dbReference>
<keyword evidence="18" id="KW-0833">Ubl conjugation pathway</keyword>
<dbReference type="GO" id="GO:0005874">
    <property type="term" value="C:microtubule"/>
    <property type="evidence" value="ECO:0007669"/>
    <property type="project" value="UniProtKB-KW"/>
</dbReference>
<evidence type="ECO:0000259" key="32">
    <source>
        <dbReference type="PROSITE" id="PS50245"/>
    </source>
</evidence>
<dbReference type="PANTHER" id="PTHR11830">
    <property type="entry name" value="40S RIBOSOMAL PROTEIN S3A"/>
    <property type="match status" value="1"/>
</dbReference>
<dbReference type="GO" id="GO:0045087">
    <property type="term" value="P:innate immune response"/>
    <property type="evidence" value="ECO:0007669"/>
    <property type="project" value="UniProtKB-KW"/>
</dbReference>
<comment type="subunit">
    <text evidence="29">Interacts (via CAP-Gly domain) with IKBKG/NEMO (via proline-rich C-terminal region). Interacts with TRAF2 and TRIP. Interacts with PLK1, DVL1, DVL3, MAVS, TBK1, IKKE and RIGI. Interacts (via CAP-Gly domain) with microtubules. Interacts with HDAC6 and BCL3. Interacts with MAP3K7. Identified in a complex with TRAF6 and SQSTM1. Interacts with OPTN and SQSTM1. Interacts with CEP350. Interacts with RNF31; the interaction is indirect and is mediated via SPATA2. Interacts with SPATA2 (via the PUB domain); the interaction is direct and recruits CYLD to the LUBAC complex, thereby regulating TNF-alpha-induced necroptosis.</text>
</comment>
<evidence type="ECO:0000259" key="31">
    <source>
        <dbReference type="PROSITE" id="PS50235"/>
    </source>
</evidence>
<keyword evidence="24" id="KW-0472">Membrane</keyword>
<keyword evidence="19" id="KW-0378">Hydrolase</keyword>
<keyword evidence="15" id="KW-0879">Wnt signaling pathway</keyword>
<keyword evidence="17" id="KW-0479">Metal-binding</keyword>
<comment type="subcellular location">
    <subcellularLocation>
        <location evidence="5">Cell membrane</location>
        <topology evidence="5">Peripheral membrane protein</topology>
        <orientation evidence="5">Cytoplasmic side</orientation>
    </subcellularLocation>
    <subcellularLocation>
        <location evidence="2">Cytoplasm</location>
        <location evidence="2">Cytoskeleton</location>
        <location evidence="2">Cilium basal body</location>
    </subcellularLocation>
    <subcellularLocation>
        <location evidence="4">Cytoplasm</location>
        <location evidence="4">Cytoskeleton</location>
        <location evidence="4">Microtubule organizing center</location>
        <location evidence="4">Centrosome</location>
    </subcellularLocation>
    <subcellularLocation>
        <location evidence="3">Cytoplasm</location>
        <location evidence="3">Cytoskeleton</location>
        <location evidence="3">Spindle</location>
    </subcellularLocation>
    <subcellularLocation>
        <location evidence="6">Cytoplasm</location>
        <location evidence="6">Perinuclear region</location>
    </subcellularLocation>
</comment>
<evidence type="ECO:0000256" key="17">
    <source>
        <dbReference type="ARBA" id="ARBA00022723"/>
    </source>
</evidence>
<dbReference type="SUPFAM" id="SSF54001">
    <property type="entry name" value="Cysteine proteinases"/>
    <property type="match status" value="1"/>
</dbReference>
<evidence type="ECO:0000256" key="15">
    <source>
        <dbReference type="ARBA" id="ARBA00022687"/>
    </source>
</evidence>
<reference evidence="33 34" key="1">
    <citation type="submission" date="2019-08" db="EMBL/GenBank/DDBJ databases">
        <title>A chromosome-level genome assembly, high-density linkage maps, and genome scans reveal the genomic architecture of hybrid incompatibilities underlying speciation via character displacement in darters (Percidae: Etheostominae).</title>
        <authorList>
            <person name="Moran R.L."/>
            <person name="Catchen J.M."/>
            <person name="Fuller R.C."/>
        </authorList>
    </citation>
    <scope>NUCLEOTIDE SEQUENCE [LARGE SCALE GENOMIC DNA]</scope>
    <source>
        <strain evidence="33">EspeVRDwgs_2016</strain>
        <tissue evidence="33">Muscle</tissue>
    </source>
</reference>
<protein>
    <recommendedName>
        <fullName evidence="9">Ubiquitin carboxyl-terminal hydrolase CYLD</fullName>
        <ecNumber evidence="8">3.4.19.12</ecNumber>
    </recommendedName>
    <alternativeName>
        <fullName evidence="26">Deubiquitinating enzyme CYLD</fullName>
    </alternativeName>
    <alternativeName>
        <fullName evidence="27">Ubiquitin thioesterase CYLD</fullName>
    </alternativeName>
    <alternativeName>
        <fullName evidence="28">Ubiquitin-specific-processing protease CYLD</fullName>
    </alternativeName>
</protein>
<keyword evidence="11" id="KW-0963">Cytoplasm</keyword>
<evidence type="ECO:0000256" key="26">
    <source>
        <dbReference type="ARBA" id="ARBA00030882"/>
    </source>
</evidence>
<keyword evidence="13" id="KW-0399">Innate immunity</keyword>
<dbReference type="InterPro" id="IPR038765">
    <property type="entry name" value="Papain-like_cys_pep_sf"/>
</dbReference>
<comment type="similarity">
    <text evidence="7">Belongs to the peptidase C19 family.</text>
</comment>
<name>A0A5J5D7D1_9PERO</name>
<evidence type="ECO:0000256" key="9">
    <source>
        <dbReference type="ARBA" id="ARBA00018699"/>
    </source>
</evidence>
<dbReference type="SMART" id="SM01052">
    <property type="entry name" value="CAP_GLY"/>
    <property type="match status" value="2"/>
</dbReference>
<dbReference type="InterPro" id="IPR001394">
    <property type="entry name" value="Peptidase_C19_UCH"/>
</dbReference>
<evidence type="ECO:0000256" key="23">
    <source>
        <dbReference type="ARBA" id="ARBA00022859"/>
    </source>
</evidence>
<evidence type="ECO:0000256" key="3">
    <source>
        <dbReference type="ARBA" id="ARBA00004186"/>
    </source>
</evidence>
<evidence type="ECO:0000256" key="1">
    <source>
        <dbReference type="ARBA" id="ARBA00000707"/>
    </source>
</evidence>
<keyword evidence="22" id="KW-0832">Ubl conjugation</keyword>
<gene>
    <name evidence="33" type="ORF">FQN60_012714</name>
</gene>
<evidence type="ECO:0000313" key="33">
    <source>
        <dbReference type="EMBL" id="KAA8589349.1"/>
    </source>
</evidence>
<evidence type="ECO:0000256" key="16">
    <source>
        <dbReference type="ARBA" id="ARBA00022701"/>
    </source>
</evidence>
<dbReference type="EMBL" id="VOFY01000009">
    <property type="protein sequence ID" value="KAA8589349.1"/>
    <property type="molecule type" value="Genomic_DNA"/>
</dbReference>
<dbReference type="Gene3D" id="3.90.70.10">
    <property type="entry name" value="Cysteine proteinases"/>
    <property type="match status" value="1"/>
</dbReference>
<evidence type="ECO:0000256" key="27">
    <source>
        <dbReference type="ARBA" id="ARBA00031094"/>
    </source>
</evidence>
<dbReference type="GO" id="GO:0006508">
    <property type="term" value="P:proteolysis"/>
    <property type="evidence" value="ECO:0007669"/>
    <property type="project" value="UniProtKB-KW"/>
</dbReference>
<evidence type="ECO:0000256" key="8">
    <source>
        <dbReference type="ARBA" id="ARBA00012759"/>
    </source>
</evidence>
<dbReference type="InterPro" id="IPR036859">
    <property type="entry name" value="CAP-Gly_dom_sf"/>
</dbReference>
<keyword evidence="34" id="KW-1185">Reference proteome</keyword>
<evidence type="ECO:0000313" key="34">
    <source>
        <dbReference type="Proteomes" id="UP000327493"/>
    </source>
</evidence>
<dbReference type="InterPro" id="IPR018200">
    <property type="entry name" value="USP_CS"/>
</dbReference>
<evidence type="ECO:0000256" key="19">
    <source>
        <dbReference type="ARBA" id="ARBA00022801"/>
    </source>
</evidence>
<evidence type="ECO:0000256" key="7">
    <source>
        <dbReference type="ARBA" id="ARBA00009085"/>
    </source>
</evidence>
<feature type="domain" description="CAP-Gly" evidence="32">
    <location>
        <begin position="335"/>
        <end position="377"/>
    </location>
</feature>
<sequence length="813" mass="90990">MTGGYIKNPGSCLTGYVSCGKHICRILRSNMTSTENLYFIIIRKPEYPRHIDAGRLCYINEHKHGLSLRTSRSPLKLPVLLMGARSSLDYDLEVSIMEKLSAEEAELLQALSEDAERLKWFNEGDALRTAQGLTPGTEVTVEEGGEKLRGILRCIVRHPEPTYSAPISGKFFGIELQEEDKRKVKTSGPYRNKTFSCQKDCDIFAPFSRVRPVVPSSLSPSIPAHSQIEELNPGDRVTYLVSDTCRHGMVVDVLRNVVRISTDTDENGKTGGEVHVPLELVIKGEVPAAEPERMDVDTPPVEPNADDLYLDLSVNSLVEVNLMKGRSYGIIRWIGSLPTSQETMAGLELEEDIGVTDGTFKSQRFFVCPPKRALFVKLSSCRPDSRFQSTSANHSKGMPEQEDAEREVEHSAGKLDTVPPISTEHVNQILIGRMKGIQGHCNSCYMDAALFSLFSCSSVLDSMLFKSTEPQDAPIQRTLLHDIVNPLRSKGFVEGRHIMKLRKQLQNHGYSHSFTTDEKDPEEFLTVIMHHILALDPLLKLYSYTNAASAAGKVQESYCYQIFLDQNHSLVLPTVQQLLEHSFYSAGLKLAEVPSCLILQMPRFGKKFKMFDKIIPSLELDITDLLSEDPLFSRTGFKIFCKTCSSQVHSHPQRRSHQLAALDVPKGYSGTPHSLVRDKLELFAVLCIETSHYVSFIKHGERDGFNIPEVHACPEVGKYLEMSPAELANQVPRDMEGVAKRLFCDAYMYLYQSTNISEHIRLGCVQPGSVQQEKEKMLSVLMDWKSGTVILSERSNSVSTLPELIIGPQLLTH</sequence>
<dbReference type="InterPro" id="IPR000938">
    <property type="entry name" value="CAP-Gly_domain"/>
</dbReference>
<evidence type="ECO:0000256" key="11">
    <source>
        <dbReference type="ARBA" id="ARBA00022490"/>
    </source>
</evidence>
<evidence type="ECO:0000256" key="5">
    <source>
        <dbReference type="ARBA" id="ARBA00004413"/>
    </source>
</evidence>
<proteinExistence type="inferred from homology"/>
<keyword evidence="16" id="KW-0493">Microtubule</keyword>
<dbReference type="GO" id="GO:0005813">
    <property type="term" value="C:centrosome"/>
    <property type="evidence" value="ECO:0007669"/>
    <property type="project" value="UniProtKB-SubCell"/>
</dbReference>
<feature type="region of interest" description="Disordered" evidence="30">
    <location>
        <begin position="384"/>
        <end position="417"/>
    </location>
</feature>
<evidence type="ECO:0000256" key="21">
    <source>
        <dbReference type="ARBA" id="ARBA00022833"/>
    </source>
</evidence>
<keyword evidence="21" id="KW-0862">Zinc</keyword>
<dbReference type="Pfam" id="PF01302">
    <property type="entry name" value="CAP_GLY"/>
    <property type="match status" value="1"/>
</dbReference>
<evidence type="ECO:0000256" key="6">
    <source>
        <dbReference type="ARBA" id="ARBA00004556"/>
    </source>
</evidence>
<evidence type="ECO:0000256" key="2">
    <source>
        <dbReference type="ARBA" id="ARBA00004120"/>
    </source>
</evidence>
<dbReference type="EC" id="3.4.19.12" evidence="8"/>
<evidence type="ECO:0000256" key="14">
    <source>
        <dbReference type="ARBA" id="ARBA00022670"/>
    </source>
</evidence>
<dbReference type="Gene3D" id="2.30.30.190">
    <property type="entry name" value="CAP Gly-rich-like domain"/>
    <property type="match status" value="2"/>
</dbReference>
<comment type="catalytic activity">
    <reaction evidence="1">
        <text>Thiol-dependent hydrolysis of ester, thioester, amide, peptide and isopeptide bonds formed by the C-terminal Gly of ubiquitin (a 76-residue protein attached to proteins as an intracellular targeting signal).</text>
        <dbReference type="EC" id="3.4.19.12"/>
    </reaction>
</comment>
<keyword evidence="23" id="KW-0391">Immunity</keyword>
<comment type="caution">
    <text evidence="33">The sequence shown here is derived from an EMBL/GenBank/DDBJ whole genome shotgun (WGS) entry which is preliminary data.</text>
</comment>
<evidence type="ECO:0000256" key="29">
    <source>
        <dbReference type="ARBA" id="ARBA00046580"/>
    </source>
</evidence>
<organism evidence="33 34">
    <name type="scientific">Etheostoma spectabile</name>
    <name type="common">orangethroat darter</name>
    <dbReference type="NCBI Taxonomy" id="54343"/>
    <lineage>
        <taxon>Eukaryota</taxon>
        <taxon>Metazoa</taxon>
        <taxon>Chordata</taxon>
        <taxon>Craniata</taxon>
        <taxon>Vertebrata</taxon>
        <taxon>Euteleostomi</taxon>
        <taxon>Actinopterygii</taxon>
        <taxon>Neopterygii</taxon>
        <taxon>Teleostei</taxon>
        <taxon>Neoteleostei</taxon>
        <taxon>Acanthomorphata</taxon>
        <taxon>Eupercaria</taxon>
        <taxon>Perciformes</taxon>
        <taxon>Percoidei</taxon>
        <taxon>Percidae</taxon>
        <taxon>Etheostomatinae</taxon>
        <taxon>Etheostoma</taxon>
    </lineage>
</organism>
<evidence type="ECO:0000256" key="25">
    <source>
        <dbReference type="ARBA" id="ARBA00023273"/>
    </source>
</evidence>
<evidence type="ECO:0000256" key="13">
    <source>
        <dbReference type="ARBA" id="ARBA00022588"/>
    </source>
</evidence>
<dbReference type="Proteomes" id="UP000327493">
    <property type="component" value="Chromosome 9"/>
</dbReference>
<evidence type="ECO:0000256" key="12">
    <source>
        <dbReference type="ARBA" id="ARBA00022553"/>
    </source>
</evidence>
<dbReference type="GO" id="GO:0016579">
    <property type="term" value="P:protein deubiquitination"/>
    <property type="evidence" value="ECO:0007669"/>
    <property type="project" value="InterPro"/>
</dbReference>
<evidence type="ECO:0000256" key="24">
    <source>
        <dbReference type="ARBA" id="ARBA00023136"/>
    </source>
</evidence>
<evidence type="ECO:0000256" key="22">
    <source>
        <dbReference type="ARBA" id="ARBA00022843"/>
    </source>
</evidence>
<evidence type="ECO:0000256" key="20">
    <source>
        <dbReference type="ARBA" id="ARBA00022807"/>
    </source>
</evidence>
<dbReference type="GO" id="GO:0005886">
    <property type="term" value="C:plasma membrane"/>
    <property type="evidence" value="ECO:0007669"/>
    <property type="project" value="UniProtKB-SubCell"/>
</dbReference>
<dbReference type="GO" id="GO:0004843">
    <property type="term" value="F:cysteine-type deubiquitinase activity"/>
    <property type="evidence" value="ECO:0007669"/>
    <property type="project" value="UniProtKB-EC"/>
</dbReference>
<evidence type="ECO:0000256" key="4">
    <source>
        <dbReference type="ARBA" id="ARBA00004300"/>
    </source>
</evidence>
<dbReference type="InterPro" id="IPR028889">
    <property type="entry name" value="USP"/>
</dbReference>
<evidence type="ECO:0000256" key="10">
    <source>
        <dbReference type="ARBA" id="ARBA00022475"/>
    </source>
</evidence>
<keyword evidence="14" id="KW-0645">Protease</keyword>
<dbReference type="GO" id="GO:0005819">
    <property type="term" value="C:spindle"/>
    <property type="evidence" value="ECO:0007669"/>
    <property type="project" value="UniProtKB-SubCell"/>
</dbReference>
<dbReference type="PROSITE" id="PS00972">
    <property type="entry name" value="USP_1"/>
    <property type="match status" value="1"/>
</dbReference>
<dbReference type="PROSITE" id="PS50235">
    <property type="entry name" value="USP_3"/>
    <property type="match status" value="1"/>
</dbReference>
<dbReference type="GO" id="GO:0048471">
    <property type="term" value="C:perinuclear region of cytoplasm"/>
    <property type="evidence" value="ECO:0007669"/>
    <property type="project" value="UniProtKB-SubCell"/>
</dbReference>
<keyword evidence="10" id="KW-1003">Cell membrane</keyword>
<keyword evidence="25" id="KW-0966">Cell projection</keyword>
<keyword evidence="20" id="KW-0788">Thiol protease</keyword>
<evidence type="ECO:0000256" key="30">
    <source>
        <dbReference type="SAM" id="MobiDB-lite"/>
    </source>
</evidence>
<dbReference type="PROSITE" id="PS50245">
    <property type="entry name" value="CAP_GLY_2"/>
    <property type="match status" value="1"/>
</dbReference>
<feature type="domain" description="USP" evidence="31">
    <location>
        <begin position="435"/>
        <end position="754"/>
    </location>
</feature>
<evidence type="ECO:0000256" key="28">
    <source>
        <dbReference type="ARBA" id="ARBA00032487"/>
    </source>
</evidence>
<dbReference type="AlphaFoldDB" id="A0A5J5D7D1"/>
<dbReference type="FunFam" id="2.30.30.190:FF:000007">
    <property type="entry name" value="Putative ubiquitin carboxyl-terminal hydrolase CYLD"/>
    <property type="match status" value="1"/>
</dbReference>
<dbReference type="GO" id="GO:0016055">
    <property type="term" value="P:Wnt signaling pathway"/>
    <property type="evidence" value="ECO:0007669"/>
    <property type="project" value="UniProtKB-KW"/>
</dbReference>
<accession>A0A5J5D7D1</accession>
<dbReference type="Pfam" id="PF00443">
    <property type="entry name" value="UCH"/>
    <property type="match status" value="1"/>
</dbReference>
<keyword evidence="12" id="KW-0597">Phosphoprotein</keyword>
<dbReference type="SUPFAM" id="SSF74924">
    <property type="entry name" value="Cap-Gly domain"/>
    <property type="match status" value="2"/>
</dbReference>